<dbReference type="eggNOG" id="COG1262">
    <property type="taxonomic scope" value="Bacteria"/>
</dbReference>
<dbReference type="Gene3D" id="3.90.1580.10">
    <property type="entry name" value="paralog of FGE (formylglycine-generating enzyme)"/>
    <property type="match status" value="1"/>
</dbReference>
<dbReference type="InterPro" id="IPR051043">
    <property type="entry name" value="Sulfatase_Mod_Factor_Kinase"/>
</dbReference>
<feature type="domain" description="Sulfatase-modifying factor enzyme-like" evidence="1">
    <location>
        <begin position="17"/>
        <end position="253"/>
    </location>
</feature>
<dbReference type="AlphaFoldDB" id="A0A0M2PZL9"/>
<protein>
    <recommendedName>
        <fullName evidence="1">Sulfatase-modifying factor enzyme-like domain-containing protein</fullName>
    </recommendedName>
</protein>
<dbReference type="InterPro" id="IPR016187">
    <property type="entry name" value="CTDL_fold"/>
</dbReference>
<evidence type="ECO:0000259" key="1">
    <source>
        <dbReference type="Pfam" id="PF03781"/>
    </source>
</evidence>
<dbReference type="GO" id="GO:0120147">
    <property type="term" value="F:formylglycine-generating oxidase activity"/>
    <property type="evidence" value="ECO:0007669"/>
    <property type="project" value="TreeGrafter"/>
</dbReference>
<dbReference type="PANTHER" id="PTHR23150">
    <property type="entry name" value="SULFATASE MODIFYING FACTOR 1, 2"/>
    <property type="match status" value="1"/>
</dbReference>
<dbReference type="Pfam" id="PF03781">
    <property type="entry name" value="FGE-sulfatase"/>
    <property type="match status" value="1"/>
</dbReference>
<evidence type="ECO:0000313" key="2">
    <source>
        <dbReference type="EMBL" id="KKJ01610.1"/>
    </source>
</evidence>
<reference evidence="2" key="1">
    <citation type="submission" date="2012-04" db="EMBL/GenBank/DDBJ databases">
        <authorList>
            <person name="Borisov I.G."/>
            <person name="Ivanikova N.V."/>
            <person name="Pinevich A.V."/>
        </authorList>
    </citation>
    <scope>NUCLEOTIDE SEQUENCE</scope>
    <source>
        <strain evidence="2">CALU 1027</strain>
    </source>
</reference>
<gene>
    <name evidence="2" type="ORF">PROH_00370</name>
</gene>
<dbReference type="EMBL" id="AJTX02000002">
    <property type="protein sequence ID" value="KKJ01610.1"/>
    <property type="molecule type" value="Genomic_DNA"/>
</dbReference>
<organism evidence="2 3">
    <name type="scientific">Prochlorothrix hollandica PCC 9006 = CALU 1027</name>
    <dbReference type="NCBI Taxonomy" id="317619"/>
    <lineage>
        <taxon>Bacteria</taxon>
        <taxon>Bacillati</taxon>
        <taxon>Cyanobacteriota</taxon>
        <taxon>Cyanophyceae</taxon>
        <taxon>Prochlorotrichales</taxon>
        <taxon>Prochlorotrichaceae</taxon>
        <taxon>Prochlorothrix</taxon>
    </lineage>
</organism>
<dbReference type="InterPro" id="IPR005532">
    <property type="entry name" value="SUMF_dom"/>
</dbReference>
<comment type="caution">
    <text evidence="2">The sequence shown here is derived from an EMBL/GenBank/DDBJ whole genome shotgun (WGS) entry which is preliminary data.</text>
</comment>
<dbReference type="Proteomes" id="UP000034681">
    <property type="component" value="Unassembled WGS sequence"/>
</dbReference>
<evidence type="ECO:0000313" key="3">
    <source>
        <dbReference type="Proteomes" id="UP000034681"/>
    </source>
</evidence>
<dbReference type="SUPFAM" id="SSF56436">
    <property type="entry name" value="C-type lectin-like"/>
    <property type="match status" value="1"/>
</dbReference>
<dbReference type="PANTHER" id="PTHR23150:SF19">
    <property type="entry name" value="FORMYLGLYCINE-GENERATING ENZYME"/>
    <property type="match status" value="1"/>
</dbReference>
<proteinExistence type="predicted"/>
<sequence length="262" mass="30048">METLIHENNPEQLAELEMIAIPGGEFLMGAPRTEARSYGDEYSQHRVSVSSFYLGRYPITQAQWRIVARWDQVTQNLDPDPSRFKGANHPVEQVSWKDAVEFCARLRQRFQRDYGLSSEAQWEYACRAGTITPFHFGDTLNTDVANYNGATYSLGQRGQFRQQTTPVGSLRGANAWGLLDMHGNVWEWCQDDWHRNYQGAPEDGSAWLDKNNRTTKKVIKGGSWKDDPRNCRSAYRSLHSRVLRDYRLGFRVACPAPRTLAL</sequence>
<accession>A0A0M2PZL9</accession>
<keyword evidence="3" id="KW-1185">Reference proteome</keyword>
<name>A0A0M2PZL9_PROHO</name>
<dbReference type="InterPro" id="IPR042095">
    <property type="entry name" value="SUMF_sf"/>
</dbReference>
<dbReference type="STRING" id="317619.GCA_000332315_03228"/>